<dbReference type="EMBL" id="QGKS01000101">
    <property type="protein sequence ID" value="PWR16735.1"/>
    <property type="molecule type" value="Genomic_DNA"/>
</dbReference>
<accession>A0A317D910</accession>
<sequence length="71" mass="7139">MTGSVLTSTATCTAYRAVCGGKPDAPGVQGPVVGRILAERVGWLADLVRGMADEVIAAHWSDGDLAVLAGG</sequence>
<protein>
    <submittedName>
        <fullName evidence="1">Uncharacterized protein</fullName>
    </submittedName>
</protein>
<dbReference type="EMBL" id="QGKS01000401">
    <property type="protein sequence ID" value="PWR09283.1"/>
    <property type="molecule type" value="Genomic_DNA"/>
</dbReference>
<feature type="non-terminal residue" evidence="1">
    <location>
        <position position="71"/>
    </location>
</feature>
<dbReference type="Proteomes" id="UP000246050">
    <property type="component" value="Unassembled WGS sequence"/>
</dbReference>
<reference evidence="1 3" key="1">
    <citation type="submission" date="2018-05" db="EMBL/GenBank/DDBJ databases">
        <title>Micromonosporas from Atacama Desert.</title>
        <authorList>
            <person name="Carro L."/>
            <person name="Golinska P."/>
            <person name="Klenk H.-P."/>
            <person name="Goodfellow M."/>
        </authorList>
    </citation>
    <scope>NUCLEOTIDE SEQUENCE [LARGE SCALE GENOMIC DNA]</scope>
    <source>
        <strain evidence="1 3">4G51</strain>
    </source>
</reference>
<gene>
    <name evidence="2" type="ORF">DKT69_04000</name>
    <name evidence="1" type="ORF">DKT69_31185</name>
</gene>
<name>A0A317D910_9ACTN</name>
<proteinExistence type="predicted"/>
<comment type="caution">
    <text evidence="1">The sequence shown here is derived from an EMBL/GenBank/DDBJ whole genome shotgun (WGS) entry which is preliminary data.</text>
</comment>
<organism evidence="1 3">
    <name type="scientific">Micromonospora sicca</name>
    <dbReference type="NCBI Taxonomy" id="2202420"/>
    <lineage>
        <taxon>Bacteria</taxon>
        <taxon>Bacillati</taxon>
        <taxon>Actinomycetota</taxon>
        <taxon>Actinomycetes</taxon>
        <taxon>Micromonosporales</taxon>
        <taxon>Micromonosporaceae</taxon>
        <taxon>Micromonospora</taxon>
    </lineage>
</organism>
<evidence type="ECO:0000313" key="1">
    <source>
        <dbReference type="EMBL" id="PWR09283.1"/>
    </source>
</evidence>
<evidence type="ECO:0000313" key="3">
    <source>
        <dbReference type="Proteomes" id="UP000246050"/>
    </source>
</evidence>
<evidence type="ECO:0000313" key="2">
    <source>
        <dbReference type="EMBL" id="PWR16735.1"/>
    </source>
</evidence>
<dbReference type="AlphaFoldDB" id="A0A317D910"/>